<dbReference type="PANTHER" id="PTHR31379:SF1">
    <property type="entry name" value="F-BOX C PROTEIN-RELATED"/>
    <property type="match status" value="1"/>
</dbReference>
<protein>
    <submittedName>
        <fullName evidence="1">Uncharacterized protein</fullName>
    </submittedName>
</protein>
<evidence type="ECO:0000313" key="2">
    <source>
        <dbReference type="Proteomes" id="UP000483820"/>
    </source>
</evidence>
<name>A0A6A5H8L0_CAERE</name>
<sequence>MDSGKFGEYGLDVCVVTMEEYGVRILLAVHSPSIRTAENVAPIRIKDLSFQQRSLKINKIEYKLGVLRTCATGELWELYKEDNRSGGIGYDLNQYGLPDWSIETTLLPGDIQIEPRSEGRDVDRAHLIFMYENGLRHNLEALGTEMDEHQKKNVIKNINFLQESILPYRLAEDNALSPYKMFIQLTVHDTVTARKIERVDPSSKKLPEALKYLMTKIFGGRQGEIYVKRIHSLKKELILRVPENLKLIVTELSLEFNVTSNLNALEPILTLPIPCIELSQEVNLHDFQHPTVRNAKVLKIVGAVRESTMVQVLGGLEASEKEIHWHNGSGSANS</sequence>
<reference evidence="1 2" key="1">
    <citation type="submission" date="2019-12" db="EMBL/GenBank/DDBJ databases">
        <title>Chromosome-level assembly of the Caenorhabditis remanei genome.</title>
        <authorList>
            <person name="Teterina A.A."/>
            <person name="Willis J.H."/>
            <person name="Phillips P.C."/>
        </authorList>
    </citation>
    <scope>NUCLEOTIDE SEQUENCE [LARGE SCALE GENOMIC DNA]</scope>
    <source>
        <strain evidence="1 2">PX506</strain>
        <tissue evidence="1">Whole organism</tissue>
    </source>
</reference>
<organism evidence="1 2">
    <name type="scientific">Caenorhabditis remanei</name>
    <name type="common">Caenorhabditis vulgaris</name>
    <dbReference type="NCBI Taxonomy" id="31234"/>
    <lineage>
        <taxon>Eukaryota</taxon>
        <taxon>Metazoa</taxon>
        <taxon>Ecdysozoa</taxon>
        <taxon>Nematoda</taxon>
        <taxon>Chromadorea</taxon>
        <taxon>Rhabditida</taxon>
        <taxon>Rhabditina</taxon>
        <taxon>Rhabditomorpha</taxon>
        <taxon>Rhabditoidea</taxon>
        <taxon>Rhabditidae</taxon>
        <taxon>Peloderinae</taxon>
        <taxon>Caenorhabditis</taxon>
    </lineage>
</organism>
<dbReference type="EMBL" id="WUAV01000002">
    <property type="protein sequence ID" value="KAF1764058.1"/>
    <property type="molecule type" value="Genomic_DNA"/>
</dbReference>
<proteinExistence type="predicted"/>
<dbReference type="Proteomes" id="UP000483820">
    <property type="component" value="Chromosome II"/>
</dbReference>
<dbReference type="GeneID" id="9800064"/>
<dbReference type="RefSeq" id="XP_053588593.1">
    <property type="nucleotide sequence ID" value="XM_053724399.1"/>
</dbReference>
<dbReference type="InterPro" id="IPR021942">
    <property type="entry name" value="DUF3557"/>
</dbReference>
<dbReference type="CTD" id="9800064"/>
<accession>A0A6A5H8L0</accession>
<gene>
    <name evidence="1" type="ORF">GCK72_004004</name>
</gene>
<comment type="caution">
    <text evidence="1">The sequence shown here is derived from an EMBL/GenBank/DDBJ whole genome shotgun (WGS) entry which is preliminary data.</text>
</comment>
<dbReference type="KEGG" id="crq:GCK72_004004"/>
<dbReference type="Pfam" id="PF12078">
    <property type="entry name" value="DUF3557"/>
    <property type="match status" value="1"/>
</dbReference>
<dbReference type="PANTHER" id="PTHR31379">
    <property type="entry name" value="F-BOX C PROTEIN-RELATED-RELATED"/>
    <property type="match status" value="1"/>
</dbReference>
<dbReference type="AlphaFoldDB" id="A0A6A5H8L0"/>
<evidence type="ECO:0000313" key="1">
    <source>
        <dbReference type="EMBL" id="KAF1764058.1"/>
    </source>
</evidence>